<proteinExistence type="predicted"/>
<dbReference type="GeneID" id="29081897"/>
<dbReference type="Proteomes" id="UP000201785">
    <property type="component" value="Segment"/>
</dbReference>
<organism evidence="1 2">
    <name type="scientific">Bacillus phage Deep Blue</name>
    <dbReference type="NCBI Taxonomy" id="1792245"/>
    <lineage>
        <taxon>Viruses</taxon>
        <taxon>Duplodnaviria</taxon>
        <taxon>Heunggongvirae</taxon>
        <taxon>Uroviricota</taxon>
        <taxon>Caudoviricetes</taxon>
        <taxon>Herelleviridae</taxon>
        <taxon>Bastillevirinae</taxon>
        <taxon>Caeruleovirus</taxon>
        <taxon>Caeruleovirus deepblue</taxon>
    </lineage>
</organism>
<dbReference type="KEGG" id="vg:29081897"/>
<dbReference type="EMBL" id="KU577463">
    <property type="protein sequence ID" value="AMO25941.1"/>
    <property type="molecule type" value="Genomic_DNA"/>
</dbReference>
<dbReference type="OrthoDB" id="20457at10239"/>
<gene>
    <name evidence="1" type="ORF">Blue_118</name>
</gene>
<evidence type="ECO:0000313" key="2">
    <source>
        <dbReference type="Proteomes" id="UP000201785"/>
    </source>
</evidence>
<accession>A0A140HLS9</accession>
<protein>
    <submittedName>
        <fullName evidence="1">Uncharacterized protein</fullName>
    </submittedName>
</protein>
<dbReference type="RefSeq" id="YP_009285430.1">
    <property type="nucleotide sequence ID" value="NC_031056.1"/>
</dbReference>
<evidence type="ECO:0000313" key="1">
    <source>
        <dbReference type="EMBL" id="AMO25941.1"/>
    </source>
</evidence>
<keyword evidence="2" id="KW-1185">Reference proteome</keyword>
<sequence>MGDLADDAVEWAMREFYDLREARREEVYAWKDRATHLLSTKNDGQVVAEVEKVLKRGTYNEKYLDQQLAMLAYHMMYGKLTEKQKWAMCLFATEYEL</sequence>
<reference evidence="1 2" key="1">
    <citation type="journal article" date="2016" name="Genome Announc.">
        <title>Complete Genome Sequence of Bacteriophage Deep-Blue Infecting Emetic Bacillus cereus.</title>
        <authorList>
            <person name="Hock L."/>
            <person name="Gillis A."/>
            <person name="Mahillon J."/>
        </authorList>
    </citation>
    <scope>NUCLEOTIDE SEQUENCE [LARGE SCALE GENOMIC DNA]</scope>
</reference>
<name>A0A140HLS9_9CAUD</name>